<dbReference type="InterPro" id="IPR008993">
    <property type="entry name" value="TIMP-like_OB-fold"/>
</dbReference>
<accession>A0A4R8I987</accession>
<dbReference type="RefSeq" id="WP_133943282.1">
    <property type="nucleotide sequence ID" value="NZ_SOEO01000001.1"/>
</dbReference>
<feature type="signal peptide" evidence="3">
    <location>
        <begin position="1"/>
        <end position="31"/>
    </location>
</feature>
<keyword evidence="5" id="KW-1185">Reference proteome</keyword>
<evidence type="ECO:0000256" key="1">
    <source>
        <dbReference type="ARBA" id="ARBA00004613"/>
    </source>
</evidence>
<dbReference type="OrthoDB" id="1236556at2"/>
<dbReference type="Proteomes" id="UP000295313">
    <property type="component" value="Unassembled WGS sequence"/>
</dbReference>
<dbReference type="Pfam" id="PF00965">
    <property type="entry name" value="TIMP"/>
    <property type="match status" value="1"/>
</dbReference>
<evidence type="ECO:0000256" key="2">
    <source>
        <dbReference type="ARBA" id="ARBA00022525"/>
    </source>
</evidence>
<comment type="caution">
    <text evidence="4">The sequence shown here is derived from an EMBL/GenBank/DDBJ whole genome shotgun (WGS) entry which is preliminary data.</text>
</comment>
<organism evidence="4 5">
    <name type="scientific">Epilithonimonas xixisoli</name>
    <dbReference type="NCBI Taxonomy" id="1476462"/>
    <lineage>
        <taxon>Bacteria</taxon>
        <taxon>Pseudomonadati</taxon>
        <taxon>Bacteroidota</taxon>
        <taxon>Flavobacteriia</taxon>
        <taxon>Flavobacteriales</taxon>
        <taxon>Weeksellaceae</taxon>
        <taxon>Chryseobacterium group</taxon>
        <taxon>Epilithonimonas</taxon>
    </lineage>
</organism>
<dbReference type="AlphaFoldDB" id="A0A4R8I987"/>
<evidence type="ECO:0000313" key="5">
    <source>
        <dbReference type="Proteomes" id="UP000295313"/>
    </source>
</evidence>
<name>A0A4R8I987_9FLAO</name>
<dbReference type="Gene3D" id="2.40.50.120">
    <property type="match status" value="1"/>
</dbReference>
<gene>
    <name evidence="4" type="ORF">B0I22_0765</name>
</gene>
<dbReference type="GO" id="GO:0008191">
    <property type="term" value="F:metalloendopeptidase inhibitor activity"/>
    <property type="evidence" value="ECO:0007669"/>
    <property type="project" value="InterPro"/>
</dbReference>
<dbReference type="SUPFAM" id="SSF50242">
    <property type="entry name" value="TIMP-like"/>
    <property type="match status" value="1"/>
</dbReference>
<reference evidence="4 5" key="1">
    <citation type="submission" date="2019-03" db="EMBL/GenBank/DDBJ databases">
        <title>Genomic Encyclopedia of Type Strains, Phase III (KMG-III): the genomes of soil and plant-associated and newly described type strains.</title>
        <authorList>
            <person name="Whitman W."/>
        </authorList>
    </citation>
    <scope>NUCLEOTIDE SEQUENCE [LARGE SCALE GENOMIC DNA]</scope>
    <source>
        <strain evidence="4 5">CGMCC 1.12802</strain>
    </source>
</reference>
<evidence type="ECO:0000256" key="3">
    <source>
        <dbReference type="SAM" id="SignalP"/>
    </source>
</evidence>
<dbReference type="EMBL" id="SOEO01000001">
    <property type="protein sequence ID" value="TDX86628.1"/>
    <property type="molecule type" value="Genomic_DNA"/>
</dbReference>
<protein>
    <submittedName>
        <fullName evidence="4">Tissue inhibitor of metalloproteinase</fullName>
    </submittedName>
</protein>
<keyword evidence="3" id="KW-0732">Signal</keyword>
<dbReference type="GO" id="GO:0005576">
    <property type="term" value="C:extracellular region"/>
    <property type="evidence" value="ECO:0007669"/>
    <property type="project" value="UniProtKB-SubCell"/>
</dbReference>
<sequence>MLSQMRIKILLILFFISVKISACSCATAVIAQDYFDSDVVGLITIESTYGNEIKKEKIFGARTYRAKISFDKLYKGQKFEELKIIGNSENSNSASCEKQVEVGEKYLILLYKNENGEYVVSLCSSMLQISTSDFNKIDNYSKQFDYLEKNKSLFGKF</sequence>
<feature type="chain" id="PRO_5020372113" evidence="3">
    <location>
        <begin position="32"/>
        <end position="157"/>
    </location>
</feature>
<keyword evidence="2" id="KW-0964">Secreted</keyword>
<dbReference type="InterPro" id="IPR001820">
    <property type="entry name" value="TIMP"/>
</dbReference>
<proteinExistence type="predicted"/>
<comment type="subcellular location">
    <subcellularLocation>
        <location evidence="1">Secreted</location>
    </subcellularLocation>
</comment>
<evidence type="ECO:0000313" key="4">
    <source>
        <dbReference type="EMBL" id="TDX86628.1"/>
    </source>
</evidence>